<dbReference type="PROSITE" id="PS50158">
    <property type="entry name" value="ZF_CCHC"/>
    <property type="match status" value="1"/>
</dbReference>
<feature type="compositionally biased region" description="Acidic residues" evidence="14">
    <location>
        <begin position="151"/>
        <end position="162"/>
    </location>
</feature>
<dbReference type="SMART" id="SM00360">
    <property type="entry name" value="RRM"/>
    <property type="match status" value="1"/>
</dbReference>
<evidence type="ECO:0000256" key="14">
    <source>
        <dbReference type="SAM" id="MobiDB-lite"/>
    </source>
</evidence>
<keyword evidence="18" id="KW-1185">Reference proteome</keyword>
<keyword evidence="5" id="KW-0747">Spliceosome</keyword>
<dbReference type="Pfam" id="PF00098">
    <property type="entry name" value="zf-CCHC"/>
    <property type="match status" value="1"/>
</dbReference>
<dbReference type="InParanoid" id="A0A2J7Q2K7"/>
<comment type="subcellular location">
    <subcellularLocation>
        <location evidence="1">Nucleus</location>
    </subcellularLocation>
</comment>
<dbReference type="OrthoDB" id="267048at2759"/>
<dbReference type="InterPro" id="IPR001878">
    <property type="entry name" value="Znf_CCHC"/>
</dbReference>
<evidence type="ECO:0000256" key="3">
    <source>
        <dbReference type="ARBA" id="ARBA00022664"/>
    </source>
</evidence>
<dbReference type="GO" id="GO:0008270">
    <property type="term" value="F:zinc ion binding"/>
    <property type="evidence" value="ECO:0007669"/>
    <property type="project" value="UniProtKB-KW"/>
</dbReference>
<keyword evidence="6 12" id="KW-0863">Zinc-finger</keyword>
<dbReference type="Pfam" id="PF00076">
    <property type="entry name" value="RRM_1"/>
    <property type="match status" value="1"/>
</dbReference>
<dbReference type="Proteomes" id="UP000235965">
    <property type="component" value="Unassembled WGS sequence"/>
</dbReference>
<evidence type="ECO:0000256" key="11">
    <source>
        <dbReference type="ARBA" id="ARBA00032031"/>
    </source>
</evidence>
<feature type="compositionally biased region" description="Acidic residues" evidence="14">
    <location>
        <begin position="179"/>
        <end position="191"/>
    </location>
</feature>
<dbReference type="PANTHER" id="PTHR46259">
    <property type="entry name" value="ZINC FINGER CCHC-TYPE AND RNA-BINDING MOTIF-CONTAINING PROTEIN 1"/>
    <property type="match status" value="1"/>
</dbReference>
<dbReference type="InterPro" id="IPR034219">
    <property type="entry name" value="ZCRB1_RRM"/>
</dbReference>
<dbReference type="InterPro" id="IPR000504">
    <property type="entry name" value="RRM_dom"/>
</dbReference>
<dbReference type="GO" id="GO:0000398">
    <property type="term" value="P:mRNA splicing, via spliceosome"/>
    <property type="evidence" value="ECO:0007669"/>
    <property type="project" value="InterPro"/>
</dbReference>
<evidence type="ECO:0000256" key="13">
    <source>
        <dbReference type="PROSITE-ProRule" id="PRU00176"/>
    </source>
</evidence>
<evidence type="ECO:0000259" key="15">
    <source>
        <dbReference type="PROSITE" id="PS50102"/>
    </source>
</evidence>
<keyword evidence="3" id="KW-0507">mRNA processing</keyword>
<dbReference type="PROSITE" id="PS50102">
    <property type="entry name" value="RRM"/>
    <property type="match status" value="1"/>
</dbReference>
<evidence type="ECO:0000256" key="2">
    <source>
        <dbReference type="ARBA" id="ARBA00015428"/>
    </source>
</evidence>
<dbReference type="CDD" id="cd12393">
    <property type="entry name" value="RRM_ZCRB1"/>
    <property type="match status" value="1"/>
</dbReference>
<dbReference type="FunFam" id="3.30.70.330:FF:000233">
    <property type="entry name" value="Zinc finger CCHC-type and RNA-binding motif-containing protein 1"/>
    <property type="match status" value="1"/>
</dbReference>
<dbReference type="InterPro" id="IPR035979">
    <property type="entry name" value="RBD_domain_sf"/>
</dbReference>
<dbReference type="PANTHER" id="PTHR46259:SF1">
    <property type="entry name" value="ZINC FINGER CCHC-TYPE AND RNA-BINDING MOTIF-CONTAINING PROTEIN 1"/>
    <property type="match status" value="1"/>
</dbReference>
<keyword evidence="7" id="KW-0862">Zinc</keyword>
<evidence type="ECO:0000313" key="17">
    <source>
        <dbReference type="EMBL" id="PNF22803.1"/>
    </source>
</evidence>
<evidence type="ECO:0000256" key="8">
    <source>
        <dbReference type="ARBA" id="ARBA00022884"/>
    </source>
</evidence>
<evidence type="ECO:0000256" key="6">
    <source>
        <dbReference type="ARBA" id="ARBA00022771"/>
    </source>
</evidence>
<keyword evidence="8 13" id="KW-0694">RNA-binding</keyword>
<dbReference type="EMBL" id="NEVH01019370">
    <property type="protein sequence ID" value="PNF22803.1"/>
    <property type="molecule type" value="Genomic_DNA"/>
</dbReference>
<protein>
    <recommendedName>
        <fullName evidence="2">Zinc finger CCHC-type and RNA-binding motif-containing protein 1</fullName>
    </recommendedName>
    <alternativeName>
        <fullName evidence="11">U11/U12 small nuclear ribonucleoprotein 31 kDa protein</fullName>
    </alternativeName>
</protein>
<dbReference type="InterPro" id="IPR012677">
    <property type="entry name" value="Nucleotide-bd_a/b_plait_sf"/>
</dbReference>
<dbReference type="SUPFAM" id="SSF57756">
    <property type="entry name" value="Retrovirus zinc finger-like domains"/>
    <property type="match status" value="1"/>
</dbReference>
<evidence type="ECO:0000256" key="1">
    <source>
        <dbReference type="ARBA" id="ARBA00004123"/>
    </source>
</evidence>
<dbReference type="SUPFAM" id="SSF54928">
    <property type="entry name" value="RNA-binding domain, RBD"/>
    <property type="match status" value="1"/>
</dbReference>
<gene>
    <name evidence="17" type="primary">ZCRB1</name>
    <name evidence="17" type="ORF">B7P43_G02505</name>
</gene>
<accession>A0A2J7Q2K7</accession>
<dbReference type="AlphaFoldDB" id="A0A2J7Q2K7"/>
<keyword evidence="9" id="KW-0508">mRNA splicing</keyword>
<dbReference type="GO" id="GO:0003723">
    <property type="term" value="F:RNA binding"/>
    <property type="evidence" value="ECO:0007669"/>
    <property type="project" value="UniProtKB-UniRule"/>
</dbReference>
<name>A0A2J7Q2K7_9NEOP</name>
<organism evidence="17 18">
    <name type="scientific">Cryptotermes secundus</name>
    <dbReference type="NCBI Taxonomy" id="105785"/>
    <lineage>
        <taxon>Eukaryota</taxon>
        <taxon>Metazoa</taxon>
        <taxon>Ecdysozoa</taxon>
        <taxon>Arthropoda</taxon>
        <taxon>Hexapoda</taxon>
        <taxon>Insecta</taxon>
        <taxon>Pterygota</taxon>
        <taxon>Neoptera</taxon>
        <taxon>Polyneoptera</taxon>
        <taxon>Dictyoptera</taxon>
        <taxon>Blattodea</taxon>
        <taxon>Blattoidea</taxon>
        <taxon>Termitoidae</taxon>
        <taxon>Kalotermitidae</taxon>
        <taxon>Cryptotermitinae</taxon>
        <taxon>Cryptotermes</taxon>
    </lineage>
</organism>
<sequence>MSGGLAPSKSTVYVSNLPFSLTNNDLHKIFEKYGRVIKVTIMKDKVTRKSKGVAFVLFLKREDAQTCAKAINGREMFGRTLRSNLAIDNGRSAEFIRRKSYPDKSRCYECGEDGHLSYKCPKNALGERDPPPKKDKRRKKENSKAEKNQLQDEDFGSSDDDCWLPSNHSRYKKKRAIREEEEPDEEVEPDMETLSAVIKLEQEQVELDQYRYKVATGDYEDPDATTTEPKKRIRPSSYFSDEEDVSD</sequence>
<feature type="region of interest" description="Disordered" evidence="14">
    <location>
        <begin position="172"/>
        <end position="191"/>
    </location>
</feature>
<evidence type="ECO:0000256" key="7">
    <source>
        <dbReference type="ARBA" id="ARBA00022833"/>
    </source>
</evidence>
<dbReference type="Gene3D" id="4.10.60.10">
    <property type="entry name" value="Zinc finger, CCHC-type"/>
    <property type="match status" value="1"/>
</dbReference>
<evidence type="ECO:0000256" key="4">
    <source>
        <dbReference type="ARBA" id="ARBA00022723"/>
    </source>
</evidence>
<feature type="region of interest" description="Disordered" evidence="14">
    <location>
        <begin position="120"/>
        <end position="167"/>
    </location>
</feature>
<reference evidence="17 18" key="1">
    <citation type="submission" date="2017-12" db="EMBL/GenBank/DDBJ databases">
        <title>Hemimetabolous genomes reveal molecular basis of termite eusociality.</title>
        <authorList>
            <person name="Harrison M.C."/>
            <person name="Jongepier E."/>
            <person name="Robertson H.M."/>
            <person name="Arning N."/>
            <person name="Bitard-Feildel T."/>
            <person name="Chao H."/>
            <person name="Childers C.P."/>
            <person name="Dinh H."/>
            <person name="Doddapaneni H."/>
            <person name="Dugan S."/>
            <person name="Gowin J."/>
            <person name="Greiner C."/>
            <person name="Han Y."/>
            <person name="Hu H."/>
            <person name="Hughes D.S.T."/>
            <person name="Huylmans A.-K."/>
            <person name="Kemena C."/>
            <person name="Kremer L.P.M."/>
            <person name="Lee S.L."/>
            <person name="Lopez-Ezquerra A."/>
            <person name="Mallet L."/>
            <person name="Monroy-Kuhn J.M."/>
            <person name="Moser A."/>
            <person name="Murali S.C."/>
            <person name="Muzny D.M."/>
            <person name="Otani S."/>
            <person name="Piulachs M.-D."/>
            <person name="Poelchau M."/>
            <person name="Qu J."/>
            <person name="Schaub F."/>
            <person name="Wada-Katsumata A."/>
            <person name="Worley K.C."/>
            <person name="Xie Q."/>
            <person name="Ylla G."/>
            <person name="Poulsen M."/>
            <person name="Gibbs R.A."/>
            <person name="Schal C."/>
            <person name="Richards S."/>
            <person name="Belles X."/>
            <person name="Korb J."/>
            <person name="Bornberg-Bauer E."/>
        </authorList>
    </citation>
    <scope>NUCLEOTIDE SEQUENCE [LARGE SCALE GENOMIC DNA]</scope>
    <source>
        <tissue evidence="17">Whole body</tissue>
    </source>
</reference>
<dbReference type="FunFam" id="4.10.60.10:FF:000009">
    <property type="entry name" value="Zinc finger CCHC-type and RNA-binding motif-containing protein 1"/>
    <property type="match status" value="1"/>
</dbReference>
<comment type="caution">
    <text evidence="17">The sequence shown here is derived from an EMBL/GenBank/DDBJ whole genome shotgun (WGS) entry which is preliminary data.</text>
</comment>
<feature type="domain" description="RRM" evidence="15">
    <location>
        <begin position="10"/>
        <end position="88"/>
    </location>
</feature>
<evidence type="ECO:0000256" key="10">
    <source>
        <dbReference type="ARBA" id="ARBA00023242"/>
    </source>
</evidence>
<feature type="region of interest" description="Disordered" evidence="14">
    <location>
        <begin position="216"/>
        <end position="247"/>
    </location>
</feature>
<dbReference type="InterPro" id="IPR036875">
    <property type="entry name" value="Znf_CCHC_sf"/>
</dbReference>
<dbReference type="GO" id="GO:0005689">
    <property type="term" value="C:U12-type spliceosomal complex"/>
    <property type="evidence" value="ECO:0007669"/>
    <property type="project" value="InterPro"/>
</dbReference>
<evidence type="ECO:0000313" key="18">
    <source>
        <dbReference type="Proteomes" id="UP000235965"/>
    </source>
</evidence>
<evidence type="ECO:0000256" key="5">
    <source>
        <dbReference type="ARBA" id="ARBA00022728"/>
    </source>
</evidence>
<dbReference type="Gene3D" id="3.30.70.330">
    <property type="match status" value="1"/>
</dbReference>
<evidence type="ECO:0000256" key="9">
    <source>
        <dbReference type="ARBA" id="ARBA00023187"/>
    </source>
</evidence>
<dbReference type="InterPro" id="IPR044598">
    <property type="entry name" value="ZCRB1"/>
</dbReference>
<evidence type="ECO:0000259" key="16">
    <source>
        <dbReference type="PROSITE" id="PS50158"/>
    </source>
</evidence>
<keyword evidence="4" id="KW-0479">Metal-binding</keyword>
<dbReference type="SMART" id="SM00343">
    <property type="entry name" value="ZnF_C2HC"/>
    <property type="match status" value="1"/>
</dbReference>
<dbReference type="STRING" id="105785.A0A2J7Q2K7"/>
<feature type="domain" description="CCHC-type" evidence="16">
    <location>
        <begin position="106"/>
        <end position="122"/>
    </location>
</feature>
<proteinExistence type="predicted"/>
<evidence type="ECO:0000256" key="12">
    <source>
        <dbReference type="PROSITE-ProRule" id="PRU00047"/>
    </source>
</evidence>
<keyword evidence="10" id="KW-0539">Nucleus</keyword>